<reference evidence="3 4" key="1">
    <citation type="submission" date="2024-10" db="EMBL/GenBank/DDBJ databases">
        <title>Updated reference genomes for cyclostephanoid diatoms.</title>
        <authorList>
            <person name="Roberts W.R."/>
            <person name="Alverson A.J."/>
        </authorList>
    </citation>
    <scope>NUCLEOTIDE SEQUENCE [LARGE SCALE GENOMIC DNA]</scope>
    <source>
        <strain evidence="3 4">AJA276-08</strain>
    </source>
</reference>
<dbReference type="Proteomes" id="UP001530315">
    <property type="component" value="Unassembled WGS sequence"/>
</dbReference>
<evidence type="ECO:0000256" key="1">
    <source>
        <dbReference type="SAM" id="SignalP"/>
    </source>
</evidence>
<proteinExistence type="predicted"/>
<dbReference type="SUPFAM" id="SSF51735">
    <property type="entry name" value="NAD(P)-binding Rossmann-fold domains"/>
    <property type="match status" value="1"/>
</dbReference>
<evidence type="ECO:0000313" key="4">
    <source>
        <dbReference type="Proteomes" id="UP001530315"/>
    </source>
</evidence>
<protein>
    <recommendedName>
        <fullName evidence="2">NAD-dependent epimerase/dehydratase domain-containing protein</fullName>
    </recommendedName>
</protein>
<organism evidence="3 4">
    <name type="scientific">Stephanodiscus triporus</name>
    <dbReference type="NCBI Taxonomy" id="2934178"/>
    <lineage>
        <taxon>Eukaryota</taxon>
        <taxon>Sar</taxon>
        <taxon>Stramenopiles</taxon>
        <taxon>Ochrophyta</taxon>
        <taxon>Bacillariophyta</taxon>
        <taxon>Coscinodiscophyceae</taxon>
        <taxon>Thalassiosirophycidae</taxon>
        <taxon>Stephanodiscales</taxon>
        <taxon>Stephanodiscaceae</taxon>
        <taxon>Stephanodiscus</taxon>
    </lineage>
</organism>
<dbReference type="Pfam" id="PF01370">
    <property type="entry name" value="Epimerase"/>
    <property type="match status" value="1"/>
</dbReference>
<feature type="chain" id="PRO_5044885471" description="NAD-dependent epimerase/dehydratase domain-containing protein" evidence="1">
    <location>
        <begin position="24"/>
        <end position="318"/>
    </location>
</feature>
<keyword evidence="4" id="KW-1185">Reference proteome</keyword>
<evidence type="ECO:0000313" key="3">
    <source>
        <dbReference type="EMBL" id="KAL3762322.1"/>
    </source>
</evidence>
<keyword evidence="1" id="KW-0732">Signal</keyword>
<dbReference type="AlphaFoldDB" id="A0ABD3MJH5"/>
<gene>
    <name evidence="3" type="ORF">ACHAW5_006322</name>
</gene>
<dbReference type="PANTHER" id="PTHR12126">
    <property type="entry name" value="NADH-UBIQUINONE OXIDOREDUCTASE 39 KDA SUBUNIT-RELATED"/>
    <property type="match status" value="1"/>
</dbReference>
<dbReference type="InterPro" id="IPR001509">
    <property type="entry name" value="Epimerase_deHydtase"/>
</dbReference>
<dbReference type="Gene3D" id="3.40.50.720">
    <property type="entry name" value="NAD(P)-binding Rossmann-like Domain"/>
    <property type="match status" value="1"/>
</dbReference>
<comment type="caution">
    <text evidence="3">The sequence shown here is derived from an EMBL/GenBank/DDBJ whole genome shotgun (WGS) entry which is preliminary data.</text>
</comment>
<dbReference type="InterPro" id="IPR036291">
    <property type="entry name" value="NAD(P)-bd_dom_sf"/>
</dbReference>
<accession>A0ABD3MJH5</accession>
<feature type="signal peptide" evidence="1">
    <location>
        <begin position="1"/>
        <end position="23"/>
    </location>
</feature>
<feature type="domain" description="NAD-dependent epimerase/dehydratase" evidence="2">
    <location>
        <begin position="26"/>
        <end position="108"/>
    </location>
</feature>
<dbReference type="PANTHER" id="PTHR12126:SF16">
    <property type="entry name" value="MIOREX COMPLEX COMPONENT 2"/>
    <property type="match status" value="1"/>
</dbReference>
<dbReference type="EMBL" id="JALLAZ020001831">
    <property type="protein sequence ID" value="KAL3762322.1"/>
    <property type="molecule type" value="Genomic_DNA"/>
</dbReference>
<dbReference type="InterPro" id="IPR051207">
    <property type="entry name" value="ComplexI_NDUFA9_subunit"/>
</dbReference>
<name>A0ABD3MJH5_9STRA</name>
<evidence type="ECO:0000259" key="2">
    <source>
        <dbReference type="Pfam" id="PF01370"/>
    </source>
</evidence>
<sequence length="318" mass="33388">MMPSSSAVSTLALLLSSLSPGSSLSVTVFGGGGFTGSRVCKILVEKGAKVTSISRTGTPPKWCAGEEWTKGVDWRSADLLSADPASLDGVVGSPEAVVSCVGVIGADVEFLRRGNGDANAAAFGSAKRGGRLRRAAYVSVGSEVDACKESWLPEFFKGYFDGKLEAEKAAFEAVDGDASRVCLVKPTFIYGGTDFGLIPPRVNYEYGSGVEELLSLPPFKFLADVTPGLIKVALRPPVCVDSVAAACARAAMDESGSILPVLDGTAQINEYSGQPKATGLTEALEWGKEQAIKFYDWAKVEVPKVIDSVQSKIQESKS</sequence>